<evidence type="ECO:0000313" key="1">
    <source>
        <dbReference type="EMBL" id="SSW96666.1"/>
    </source>
</evidence>
<reference evidence="1" key="1">
    <citation type="submission" date="2018-04" db="EMBL/GenBank/DDBJ databases">
        <authorList>
            <person name="Go L.Y."/>
            <person name="Mitchell J.A."/>
        </authorList>
    </citation>
    <scope>NUCLEOTIDE SEQUENCE</scope>
    <source>
        <strain evidence="1">ARTV</strain>
    </source>
</reference>
<gene>
    <name evidence="1" type="ORF">ARTV_3211</name>
</gene>
<proteinExistence type="predicted"/>
<dbReference type="EMBL" id="UFQR01000048">
    <property type="protein sequence ID" value="SSW96666.1"/>
    <property type="molecule type" value="Genomic_DNA"/>
</dbReference>
<sequence length="85" mass="9909">MIQESWIEEAPSGFLIMMELMEEFKLSPTIDRLSVRSLSWLDRPLMEGVKLSKSSVKARIHEHWMEPGELTECSVSGQQWKELLM</sequence>
<organism evidence="1">
    <name type="scientific">Arsenophonus endosymbiont of Trialeurodes vaporariorum</name>
    <dbReference type="NCBI Taxonomy" id="235567"/>
    <lineage>
        <taxon>Bacteria</taxon>
        <taxon>Pseudomonadati</taxon>
        <taxon>Pseudomonadota</taxon>
        <taxon>Gammaproteobacteria</taxon>
        <taxon>Enterobacterales</taxon>
        <taxon>Morganellaceae</taxon>
        <taxon>Arsenophonus</taxon>
    </lineage>
</organism>
<name>A0A3B0MQK8_9GAMM</name>
<accession>A0A3B0MQK8</accession>
<dbReference type="AlphaFoldDB" id="A0A3B0MQK8"/>
<protein>
    <submittedName>
        <fullName evidence="1">Uncharacterized protein</fullName>
    </submittedName>
</protein>